<evidence type="ECO:0000313" key="1">
    <source>
        <dbReference type="EMBL" id="TRX06873.1"/>
    </source>
</evidence>
<evidence type="ECO:0000313" key="3">
    <source>
        <dbReference type="Proteomes" id="UP000318528"/>
    </source>
</evidence>
<dbReference type="Proteomes" id="UP000318528">
    <property type="component" value="Unassembled WGS sequence"/>
</dbReference>
<organism evidence="2 4">
    <name type="scientific">Flavobacterium gawalongense</name>
    <dbReference type="NCBI Taxonomy" id="2594432"/>
    <lineage>
        <taxon>Bacteria</taxon>
        <taxon>Pseudomonadati</taxon>
        <taxon>Bacteroidota</taxon>
        <taxon>Flavobacteriia</taxon>
        <taxon>Flavobacteriales</taxon>
        <taxon>Flavobacteriaceae</taxon>
        <taxon>Flavobacterium</taxon>
    </lineage>
</organism>
<dbReference type="EMBL" id="VJZL01000009">
    <property type="protein sequence ID" value="TRX10823.1"/>
    <property type="molecule type" value="Genomic_DNA"/>
</dbReference>
<dbReference type="Proteomes" id="UP000318669">
    <property type="component" value="Unassembled WGS sequence"/>
</dbReference>
<comment type="caution">
    <text evidence="2">The sequence shown here is derived from an EMBL/GenBank/DDBJ whole genome shotgun (WGS) entry which is preliminary data.</text>
</comment>
<reference evidence="3 4" key="1">
    <citation type="submission" date="2019-07" db="EMBL/GenBank/DDBJ databases">
        <title>Novel species of Flavobacterium.</title>
        <authorList>
            <person name="Liu Q."/>
            <person name="Xin Y.-H."/>
        </authorList>
    </citation>
    <scope>NUCLEOTIDE SEQUENCE [LARGE SCALE GENOMIC DNA]</scope>
    <source>
        <strain evidence="1 3">GSP39</strain>
        <strain evidence="2 4">GSR22</strain>
    </source>
</reference>
<sequence length="209" mass="24234">MRYWRVNNEKSQKHFAIETQEFYKFLQEISGGFFSNDTSDKYAILWGSVYVYDFLFEKELIDSKTYSEFIATSQELKGVLIANEPASLWEFNFVHKWQKPDGISEIEFETEAEIFNKSLTFAKHRFSDFKPMIASEMETIGELSVSILKGEAKIIEEQKNADERLNYLFGNSGASFVEKPIVKELHEKIGRNDPCHCGSGKKFKKCCLN</sequence>
<dbReference type="Pfam" id="PF02810">
    <property type="entry name" value="SEC-C"/>
    <property type="match status" value="1"/>
</dbReference>
<proteinExistence type="predicted"/>
<dbReference type="EMBL" id="VJZN01000010">
    <property type="protein sequence ID" value="TRX06873.1"/>
    <property type="molecule type" value="Genomic_DNA"/>
</dbReference>
<evidence type="ECO:0000313" key="4">
    <source>
        <dbReference type="Proteomes" id="UP000318669"/>
    </source>
</evidence>
<accession>A0A553BRD2</accession>
<dbReference type="AlphaFoldDB" id="A0A553BRD2"/>
<name>A0A553BRD2_9FLAO</name>
<dbReference type="Gene3D" id="3.10.450.50">
    <property type="match status" value="1"/>
</dbReference>
<dbReference type="SUPFAM" id="SSF103642">
    <property type="entry name" value="Sec-C motif"/>
    <property type="match status" value="1"/>
</dbReference>
<dbReference type="InterPro" id="IPR004027">
    <property type="entry name" value="SEC_C_motif"/>
</dbReference>
<evidence type="ECO:0000313" key="2">
    <source>
        <dbReference type="EMBL" id="TRX10823.1"/>
    </source>
</evidence>
<protein>
    <recommendedName>
        <fullName evidence="5">SEC-C motif-containing protein</fullName>
    </recommendedName>
</protein>
<keyword evidence="3" id="KW-1185">Reference proteome</keyword>
<evidence type="ECO:0008006" key="5">
    <source>
        <dbReference type="Google" id="ProtNLM"/>
    </source>
</evidence>
<dbReference type="OrthoDB" id="9786424at2"/>
<gene>
    <name evidence="2" type="ORF">FNW11_07160</name>
    <name evidence="1" type="ORF">FNW12_07605</name>
</gene>